<comment type="similarity">
    <text evidence="1">Belongs to the Mg-chelatase subunits D/I family.</text>
</comment>
<comment type="caution">
    <text evidence="4">The sequence shown here is derived from an EMBL/GenBank/DDBJ whole genome shotgun (WGS) entry which is preliminary data.</text>
</comment>
<dbReference type="Gene3D" id="3.40.50.410">
    <property type="entry name" value="von Willebrand factor, type A domain"/>
    <property type="match status" value="1"/>
</dbReference>
<dbReference type="Gene3D" id="1.10.8.80">
    <property type="entry name" value="Magnesium chelatase subunit I, C-Terminal domain"/>
    <property type="match status" value="1"/>
</dbReference>
<sequence length="636" mass="66763">MANASNAPATDAPDAAAMAAAGDDAAEARAAVWTDAAMIAALIAVDPAGLGGVHIKAWPSPVRHRWLDLMKEMMGPGRPFRWVPVSAPESRLLGGLDLTATLEAGRPMVAKGLLAEADGGVLVATMAERMATETAARITQTMDRGAVTLERDGLTRQFDTRFGLIALDESDTDEDGPPAALLDRLAFSLTLEGLRHDDDLPALFLAEEVAAARQRLPKVTIGDPHVEALCRTAAALAIGSIRAELLAVRAACASAALDGRREVDEDDALLAARLVLSHRARALPAPPQQQDDDEQQPPPPPEDDAQTDEPETPPDLPDQPDEPEADTDRDDLADNAGEEDRMVDAAQAAIPQDLLNRLIAGQGARAANRSAKGKQKKIAGARRGRPTGTRRGMPGGGERLNVIETLRSAAPWQPLRRAQGQVAHDGVQVRADDFRITKFKQRAETTSIFVVDASGSAALARLAEAKGAVEILLADCYVRRDEVALVAFRGTKADVLLPPTRSSARAKRSLSALPGGGGTPLALGLDAALGVAEGERRRGRRPIVVVLSDGGANIDRAGAAGRAQAKEDALKSAQAMRAAGVQALFVDTSERGRMRGKALAREVAAAMGAEYLPLPAADARALSTAVRARTPADADG</sequence>
<evidence type="ECO:0000256" key="1">
    <source>
        <dbReference type="ARBA" id="ARBA00005799"/>
    </source>
</evidence>
<feature type="region of interest" description="Disordered" evidence="2">
    <location>
        <begin position="282"/>
        <end position="333"/>
    </location>
</feature>
<dbReference type="NCBIfam" id="NF009943">
    <property type="entry name" value="PRK13406.1"/>
    <property type="match status" value="1"/>
</dbReference>
<dbReference type="RefSeq" id="WP_200287949.1">
    <property type="nucleotide sequence ID" value="NZ_JACIGF010000003.1"/>
</dbReference>
<protein>
    <submittedName>
        <fullName evidence="4">Protoporphyrin IX magnesium-chelatase</fullName>
    </submittedName>
</protein>
<dbReference type="PANTHER" id="PTHR43473:SF2">
    <property type="entry name" value="MAGNESIUM-CHELATASE SUBUNIT CHLD, CHLOROPLASTIC"/>
    <property type="match status" value="1"/>
</dbReference>
<dbReference type="InParanoid" id="A0A4R2PL54"/>
<dbReference type="Pfam" id="PF17863">
    <property type="entry name" value="AAA_lid_2"/>
    <property type="match status" value="1"/>
</dbReference>
<dbReference type="InterPro" id="IPR036465">
    <property type="entry name" value="vWFA_dom_sf"/>
</dbReference>
<dbReference type="Gene3D" id="3.40.50.300">
    <property type="entry name" value="P-loop containing nucleotide triphosphate hydrolases"/>
    <property type="match status" value="1"/>
</dbReference>
<reference evidence="4 5" key="1">
    <citation type="submission" date="2019-03" db="EMBL/GenBank/DDBJ databases">
        <title>Genomic Encyclopedia of Type Strains, Phase IV (KMG-IV): sequencing the most valuable type-strain genomes for metagenomic binning, comparative biology and taxonomic classification.</title>
        <authorList>
            <person name="Goeker M."/>
        </authorList>
    </citation>
    <scope>NUCLEOTIDE SEQUENCE [LARGE SCALE GENOMIC DNA]</scope>
    <source>
        <strain evidence="4 5">DSM 2132</strain>
    </source>
</reference>
<evidence type="ECO:0000313" key="4">
    <source>
        <dbReference type="EMBL" id="TCP36332.1"/>
    </source>
</evidence>
<feature type="compositionally biased region" description="Acidic residues" evidence="2">
    <location>
        <begin position="290"/>
        <end position="333"/>
    </location>
</feature>
<evidence type="ECO:0000313" key="5">
    <source>
        <dbReference type="Proteomes" id="UP000295399"/>
    </source>
</evidence>
<dbReference type="InterPro" id="IPR041702">
    <property type="entry name" value="BchD/ChlD_VWA"/>
</dbReference>
<keyword evidence="5" id="KW-1185">Reference proteome</keyword>
<dbReference type="PANTHER" id="PTHR43473">
    <property type="entry name" value="MAGNESIUM-CHELATASE SUBUNIT CHLD, CHLOROPLASTIC"/>
    <property type="match status" value="1"/>
</dbReference>
<feature type="domain" description="VWFA" evidence="3">
    <location>
        <begin position="446"/>
        <end position="630"/>
    </location>
</feature>
<dbReference type="Pfam" id="PF13519">
    <property type="entry name" value="VWA_2"/>
    <property type="match status" value="1"/>
</dbReference>
<name>A0A4R2PL54_RHOSA</name>
<dbReference type="InterPro" id="IPR002035">
    <property type="entry name" value="VWF_A"/>
</dbReference>
<feature type="compositionally biased region" description="Basic residues" evidence="2">
    <location>
        <begin position="371"/>
        <end position="385"/>
    </location>
</feature>
<gene>
    <name evidence="4" type="ORF">EV659_103221</name>
</gene>
<dbReference type="Proteomes" id="UP000295399">
    <property type="component" value="Unassembled WGS sequence"/>
</dbReference>
<feature type="region of interest" description="Disordered" evidence="2">
    <location>
        <begin position="363"/>
        <end position="398"/>
    </location>
</feature>
<dbReference type="InterPro" id="IPR027417">
    <property type="entry name" value="P-loop_NTPase"/>
</dbReference>
<dbReference type="PROSITE" id="PS50234">
    <property type="entry name" value="VWFA"/>
    <property type="match status" value="1"/>
</dbReference>
<dbReference type="CDD" id="cd01451">
    <property type="entry name" value="vWA_Magnesium_chelatase"/>
    <property type="match status" value="1"/>
</dbReference>
<dbReference type="SUPFAM" id="SSF52540">
    <property type="entry name" value="P-loop containing nucleoside triphosphate hydrolases"/>
    <property type="match status" value="1"/>
</dbReference>
<dbReference type="InterPro" id="IPR041628">
    <property type="entry name" value="ChlI/MoxR_AAA_lid"/>
</dbReference>
<accession>A0A4R2PL54</accession>
<dbReference type="SUPFAM" id="SSF53300">
    <property type="entry name" value="vWA-like"/>
    <property type="match status" value="1"/>
</dbReference>
<evidence type="ECO:0000259" key="3">
    <source>
        <dbReference type="PROSITE" id="PS50234"/>
    </source>
</evidence>
<proteinExistence type="inferred from homology"/>
<dbReference type="EMBL" id="SLXO01000003">
    <property type="protein sequence ID" value="TCP36332.1"/>
    <property type="molecule type" value="Genomic_DNA"/>
</dbReference>
<dbReference type="SMART" id="SM00327">
    <property type="entry name" value="VWA"/>
    <property type="match status" value="1"/>
</dbReference>
<evidence type="ECO:0000256" key="2">
    <source>
        <dbReference type="SAM" id="MobiDB-lite"/>
    </source>
</evidence>
<organism evidence="4 5">
    <name type="scientific">Rhodothalassium salexigens DSM 2132</name>
    <dbReference type="NCBI Taxonomy" id="1188247"/>
    <lineage>
        <taxon>Bacteria</taxon>
        <taxon>Pseudomonadati</taxon>
        <taxon>Pseudomonadota</taxon>
        <taxon>Alphaproteobacteria</taxon>
        <taxon>Rhodothalassiales</taxon>
        <taxon>Rhodothalassiaceae</taxon>
        <taxon>Rhodothalassium</taxon>
    </lineage>
</organism>
<dbReference type="AlphaFoldDB" id="A0A4R2PL54"/>